<comment type="caution">
    <text evidence="2">The sequence shown here is derived from an EMBL/GenBank/DDBJ whole genome shotgun (WGS) entry which is preliminary data.</text>
</comment>
<sequence length="184" mass="20933">MWVRGLFILSLLTVGNAQSYLSALRNSCAQTVDYGASYLRYYLRLFEKATRPPQFADIFDQVRQKMAGVQTTGMTEEQVEQLRMKIFNRALYKWKVQVFIRVSIEKILGNSKLGRFFKTPEQIRQEGIANALRMSRQRKTSFAAPQSSGSGYGLVEKVRSRGCSGCLRNAQGFPIEILAKTTKE</sequence>
<evidence type="ECO:0000313" key="2">
    <source>
        <dbReference type="EMBL" id="KAK6639794.1"/>
    </source>
</evidence>
<evidence type="ECO:0000313" key="3">
    <source>
        <dbReference type="Proteomes" id="UP001372834"/>
    </source>
</evidence>
<dbReference type="Proteomes" id="UP001372834">
    <property type="component" value="Unassembled WGS sequence"/>
</dbReference>
<feature type="chain" id="PRO_5042964543" evidence="1">
    <location>
        <begin position="18"/>
        <end position="184"/>
    </location>
</feature>
<dbReference type="EMBL" id="JAWJWE010000003">
    <property type="protein sequence ID" value="KAK6639794.1"/>
    <property type="molecule type" value="Genomic_DNA"/>
</dbReference>
<protein>
    <submittedName>
        <fullName evidence="2">Uncharacterized protein</fullName>
    </submittedName>
</protein>
<reference evidence="2 3" key="1">
    <citation type="submission" date="2023-10" db="EMBL/GenBank/DDBJ databases">
        <title>Genomes of two closely related lineages of the louse Polyplax serrata with different host specificities.</title>
        <authorList>
            <person name="Martinu J."/>
            <person name="Tarabai H."/>
            <person name="Stefka J."/>
            <person name="Hypsa V."/>
        </authorList>
    </citation>
    <scope>NUCLEOTIDE SEQUENCE [LARGE SCALE GENOMIC DNA]</scope>
    <source>
        <strain evidence="2">HR10_N</strain>
    </source>
</reference>
<evidence type="ECO:0000256" key="1">
    <source>
        <dbReference type="SAM" id="SignalP"/>
    </source>
</evidence>
<dbReference type="AlphaFoldDB" id="A0AAN8P6U0"/>
<proteinExistence type="predicted"/>
<feature type="signal peptide" evidence="1">
    <location>
        <begin position="1"/>
        <end position="17"/>
    </location>
</feature>
<accession>A0AAN8P6U0</accession>
<organism evidence="2 3">
    <name type="scientific">Polyplax serrata</name>
    <name type="common">Common mouse louse</name>
    <dbReference type="NCBI Taxonomy" id="468196"/>
    <lineage>
        <taxon>Eukaryota</taxon>
        <taxon>Metazoa</taxon>
        <taxon>Ecdysozoa</taxon>
        <taxon>Arthropoda</taxon>
        <taxon>Hexapoda</taxon>
        <taxon>Insecta</taxon>
        <taxon>Pterygota</taxon>
        <taxon>Neoptera</taxon>
        <taxon>Paraneoptera</taxon>
        <taxon>Psocodea</taxon>
        <taxon>Troctomorpha</taxon>
        <taxon>Phthiraptera</taxon>
        <taxon>Anoplura</taxon>
        <taxon>Polyplacidae</taxon>
        <taxon>Polyplax</taxon>
    </lineage>
</organism>
<keyword evidence="1" id="KW-0732">Signal</keyword>
<gene>
    <name evidence="2" type="ORF">RUM43_008069</name>
</gene>
<name>A0AAN8P6U0_POLSC</name>